<sequence>MDNSTIALNWCALFGCVLFGAKKSPDNDQDFFGQLTYLLAAKTLLQMID</sequence>
<protein>
    <submittedName>
        <fullName evidence="1">Uncharacterized protein</fullName>
    </submittedName>
</protein>
<accession>F2JUC1</accession>
<gene>
    <name evidence="1" type="ordered locus">Marme_3527</name>
</gene>
<dbReference type="STRING" id="717774.Marme_3527"/>
<evidence type="ECO:0000313" key="1">
    <source>
        <dbReference type="EMBL" id="ADZ92740.1"/>
    </source>
</evidence>
<dbReference type="KEGG" id="mme:Marme_3527"/>
<keyword evidence="2" id="KW-1185">Reference proteome</keyword>
<dbReference type="AlphaFoldDB" id="F2JUC1"/>
<name>F2JUC1_MARM1</name>
<evidence type="ECO:0000313" key="2">
    <source>
        <dbReference type="Proteomes" id="UP000001062"/>
    </source>
</evidence>
<dbReference type="PATRIC" id="fig|717774.3.peg.3631"/>
<dbReference type="Proteomes" id="UP000001062">
    <property type="component" value="Chromosome"/>
</dbReference>
<reference evidence="1 2" key="1">
    <citation type="journal article" date="2012" name="Stand. Genomic Sci.">
        <title>Complete genome sequence of the melanogenic marine bacterium Marinomonas mediterranea type strain (MMB-1(T)).</title>
        <authorList>
            <person name="Lucas-Elio P."/>
            <person name="Goodwin L."/>
            <person name="Woyke T."/>
            <person name="Pitluck S."/>
            <person name="Nolan M."/>
            <person name="Kyrpides N.C."/>
            <person name="Detter J.C."/>
            <person name="Copeland A."/>
            <person name="Teshima H."/>
            <person name="Bruce D."/>
            <person name="Detter C."/>
            <person name="Tapia R."/>
            <person name="Han S."/>
            <person name="Land M.L."/>
            <person name="Ivanova N."/>
            <person name="Mikhailova N."/>
            <person name="Johnston A.W."/>
            <person name="Sanchez-Amat A."/>
        </authorList>
    </citation>
    <scope>NUCLEOTIDE SEQUENCE [LARGE SCALE GENOMIC DNA]</scope>
    <source>
        <strain evidence="2">ATCC 700492 / JCM 21426 / NBRC 103028 / MMB-1</strain>
    </source>
</reference>
<dbReference type="EMBL" id="CP002583">
    <property type="protein sequence ID" value="ADZ92740.1"/>
    <property type="molecule type" value="Genomic_DNA"/>
</dbReference>
<dbReference type="HOGENOM" id="CLU_3137481_0_0_6"/>
<proteinExistence type="predicted"/>
<dbReference type="RefSeq" id="WP_013662642.1">
    <property type="nucleotide sequence ID" value="NC_015276.1"/>
</dbReference>
<organism evidence="1 2">
    <name type="scientific">Marinomonas mediterranea (strain ATCC 700492 / JCM 21426 / NBRC 103028 / MMB-1)</name>
    <dbReference type="NCBI Taxonomy" id="717774"/>
    <lineage>
        <taxon>Bacteria</taxon>
        <taxon>Pseudomonadati</taxon>
        <taxon>Pseudomonadota</taxon>
        <taxon>Gammaproteobacteria</taxon>
        <taxon>Oceanospirillales</taxon>
        <taxon>Oceanospirillaceae</taxon>
        <taxon>Marinomonas</taxon>
    </lineage>
</organism>